<evidence type="ECO:0000256" key="1">
    <source>
        <dbReference type="SAM" id="Phobius"/>
    </source>
</evidence>
<evidence type="ECO:0000313" key="2">
    <source>
        <dbReference type="EMBL" id="KZT01799.1"/>
    </source>
</evidence>
<reference evidence="2 3" key="1">
    <citation type="journal article" date="2016" name="Mol. Biol. Evol.">
        <title>Comparative Genomics of Early-Diverging Mushroom-Forming Fungi Provides Insights into the Origins of Lignocellulose Decay Capabilities.</title>
        <authorList>
            <person name="Nagy L.G."/>
            <person name="Riley R."/>
            <person name="Tritt A."/>
            <person name="Adam C."/>
            <person name="Daum C."/>
            <person name="Floudas D."/>
            <person name="Sun H."/>
            <person name="Yadav J.S."/>
            <person name="Pangilinan J."/>
            <person name="Larsson K.H."/>
            <person name="Matsuura K."/>
            <person name="Barry K."/>
            <person name="Labutti K."/>
            <person name="Kuo R."/>
            <person name="Ohm R.A."/>
            <person name="Bhattacharya S.S."/>
            <person name="Shirouzu T."/>
            <person name="Yoshinaga Y."/>
            <person name="Martin F.M."/>
            <person name="Grigoriev I.V."/>
            <person name="Hibbett D.S."/>
        </authorList>
    </citation>
    <scope>NUCLEOTIDE SEQUENCE [LARGE SCALE GENOMIC DNA]</scope>
    <source>
        <strain evidence="2 3">93-53</strain>
    </source>
</reference>
<dbReference type="Proteomes" id="UP000076871">
    <property type="component" value="Unassembled WGS sequence"/>
</dbReference>
<feature type="transmembrane region" description="Helical" evidence="1">
    <location>
        <begin position="176"/>
        <end position="193"/>
    </location>
</feature>
<feature type="transmembrane region" description="Helical" evidence="1">
    <location>
        <begin position="135"/>
        <end position="156"/>
    </location>
</feature>
<dbReference type="AlphaFoldDB" id="A0A165BWW2"/>
<feature type="transmembrane region" description="Helical" evidence="1">
    <location>
        <begin position="213"/>
        <end position="242"/>
    </location>
</feature>
<keyword evidence="1" id="KW-0472">Membrane</keyword>
<accession>A0A165BWW2</accession>
<evidence type="ECO:0000313" key="3">
    <source>
        <dbReference type="Proteomes" id="UP000076871"/>
    </source>
</evidence>
<feature type="transmembrane region" description="Helical" evidence="1">
    <location>
        <begin position="53"/>
        <end position="77"/>
    </location>
</feature>
<keyword evidence="1" id="KW-0812">Transmembrane</keyword>
<name>A0A165BWW2_9APHY</name>
<dbReference type="RefSeq" id="XP_040759539.1">
    <property type="nucleotide sequence ID" value="XM_040907314.1"/>
</dbReference>
<feature type="transmembrane region" description="Helical" evidence="1">
    <location>
        <begin position="110"/>
        <end position="128"/>
    </location>
</feature>
<dbReference type="InParanoid" id="A0A165BWW2"/>
<keyword evidence="3" id="KW-1185">Reference proteome</keyword>
<dbReference type="GeneID" id="63824343"/>
<sequence>MTNPYAPDETSAEIWFEQANNAAVYIGAIAYGVHIVIYFMCAYYLIKERKKNFWQWLIFVTILFAMATGNICVNIHFNEMAWIDDRNYPGGPLAFLLEEQSNAINTVGNSLSFVATFLADGLLLYRVYVVWQKWYIVVIPFLMWLAATVLSVFTTIQAVRPNSSLWANNTLNVSVPYWSIAIALNISLTLLLISRLLYMRHLIRKQLPGEGKLYAGVATMILESALPYSIVSVVFIILYGLQLTAEDLFIPLLLQVACIAPELIILRVTRGRALTSEAITNASSMRFHSSGPYASTGVTSSSAPTGQGAEELGMITFKTGSSPVLEDKDSPITLIRSEEV</sequence>
<feature type="transmembrane region" description="Helical" evidence="1">
    <location>
        <begin position="22"/>
        <end position="46"/>
    </location>
</feature>
<proteinExistence type="predicted"/>
<organism evidence="2 3">
    <name type="scientific">Laetiporus sulphureus 93-53</name>
    <dbReference type="NCBI Taxonomy" id="1314785"/>
    <lineage>
        <taxon>Eukaryota</taxon>
        <taxon>Fungi</taxon>
        <taxon>Dikarya</taxon>
        <taxon>Basidiomycota</taxon>
        <taxon>Agaricomycotina</taxon>
        <taxon>Agaricomycetes</taxon>
        <taxon>Polyporales</taxon>
        <taxon>Laetiporus</taxon>
    </lineage>
</organism>
<protein>
    <submittedName>
        <fullName evidence="2">Uncharacterized protein</fullName>
    </submittedName>
</protein>
<dbReference type="OrthoDB" id="2796825at2759"/>
<gene>
    <name evidence="2" type="ORF">LAESUDRAFT_717278</name>
</gene>
<feature type="transmembrane region" description="Helical" evidence="1">
    <location>
        <begin position="248"/>
        <end position="266"/>
    </location>
</feature>
<keyword evidence="1" id="KW-1133">Transmembrane helix</keyword>
<dbReference type="EMBL" id="KV427659">
    <property type="protein sequence ID" value="KZT01799.1"/>
    <property type="molecule type" value="Genomic_DNA"/>
</dbReference>